<evidence type="ECO:0000313" key="3">
    <source>
        <dbReference type="EMBL" id="PGH30319.1"/>
    </source>
</evidence>
<dbReference type="InterPro" id="IPR036188">
    <property type="entry name" value="FAD/NAD-bd_sf"/>
</dbReference>
<proteinExistence type="predicted"/>
<organism evidence="3 4">
    <name type="scientific">[Emmonsia] crescens</name>
    <dbReference type="NCBI Taxonomy" id="73230"/>
    <lineage>
        <taxon>Eukaryota</taxon>
        <taxon>Fungi</taxon>
        <taxon>Dikarya</taxon>
        <taxon>Ascomycota</taxon>
        <taxon>Pezizomycotina</taxon>
        <taxon>Eurotiomycetes</taxon>
        <taxon>Eurotiomycetidae</taxon>
        <taxon>Onygenales</taxon>
        <taxon>Ajellomycetaceae</taxon>
        <taxon>Emergomyces</taxon>
    </lineage>
</organism>
<dbReference type="PANTHER" id="PTHR43539">
    <property type="entry name" value="FLAVIN-BINDING MONOOXYGENASE-LIKE PROTEIN (AFU_ORTHOLOGUE AFUA_4G09220)"/>
    <property type="match status" value="1"/>
</dbReference>
<dbReference type="InterPro" id="IPR023753">
    <property type="entry name" value="FAD/NAD-binding_dom"/>
</dbReference>
<evidence type="ECO:0000259" key="2">
    <source>
        <dbReference type="Pfam" id="PF07992"/>
    </source>
</evidence>
<sequence>MATYTGTHGVIDTLPGSLPLSIVPDNVNPENVAVSCIAGLDSVTATDFVGDALWKDLYALTGLPRTFSSAKAIETAWNDVYMIHKPCEFAFSPGTAEIVRRMPNLSWVEARFTFRTTGCPASLCSGMVSLVPAEGDTWKIWILRTILERLEGHPDVDVPNPQTRIINPENNQFDCLVVGAGQCGLSTAGRLQSLRVNYLLIDKNDNIGDNWLLRYDSMKLHTLRAYAHLPFERTFPSDLYPELLSKYDLAKCYKLWSDKLGINVWLSSQLASGSWDKDRKQWNLVIRRKGRETRLMVRHLVLATGAGGQIPVAPTFSEREKFGGLVLHSVEYKSASQWKGKSAVVVGSANTAHDVCDDMVEAGLSSITMIQRGRTFVLPFEYYQQGAKSKLFHFDAMYEMLIEANKPQARYNDILPTNLADRIEYTTPLSIVNKMVTFRFNAMMSQNAEQFDALERVGFRVKRCGNPISTLYEEGGRHYIDVGTSAKVAQGLIKVKSDSLITGYTKDGLMFEDGSELKADIIVLATGFEMSFRPTVARILGADVAAQIEEFWGLDEEGEVRGAWKPIGHPGLWYMGGPFGHSRFFSRFISLQVKAELAGTPLVLYTRKPSNEGSIEGNGNLKESRL</sequence>
<dbReference type="AlphaFoldDB" id="A0A2B7ZAT2"/>
<gene>
    <name evidence="3" type="ORF">GX50_06913</name>
</gene>
<dbReference type="SUPFAM" id="SSF51905">
    <property type="entry name" value="FAD/NAD(P)-binding domain"/>
    <property type="match status" value="1"/>
</dbReference>
<reference evidence="3 4" key="1">
    <citation type="submission" date="2017-10" db="EMBL/GenBank/DDBJ databases">
        <title>Comparative genomics in systemic dimorphic fungi from Ajellomycetaceae.</title>
        <authorList>
            <person name="Munoz J.F."/>
            <person name="Mcewen J.G."/>
            <person name="Clay O.K."/>
            <person name="Cuomo C.A."/>
        </authorList>
    </citation>
    <scope>NUCLEOTIDE SEQUENCE [LARGE SCALE GENOMIC DNA]</scope>
    <source>
        <strain evidence="3 4">UAMH4076</strain>
    </source>
</reference>
<keyword evidence="1" id="KW-0560">Oxidoreductase</keyword>
<evidence type="ECO:0000313" key="4">
    <source>
        <dbReference type="Proteomes" id="UP000226031"/>
    </source>
</evidence>
<dbReference type="GO" id="GO:0050660">
    <property type="term" value="F:flavin adenine dinucleotide binding"/>
    <property type="evidence" value="ECO:0007669"/>
    <property type="project" value="TreeGrafter"/>
</dbReference>
<dbReference type="STRING" id="73230.A0A2B7ZAT2"/>
<keyword evidence="4" id="KW-1185">Reference proteome</keyword>
<dbReference type="PANTHER" id="PTHR43539:SF68">
    <property type="entry name" value="FLAVIN-BINDING MONOOXYGENASE-LIKE PROTEIN (AFU_ORTHOLOGUE AFUA_4G09220)"/>
    <property type="match status" value="1"/>
</dbReference>
<dbReference type="Proteomes" id="UP000226031">
    <property type="component" value="Unassembled WGS sequence"/>
</dbReference>
<comment type="caution">
    <text evidence="3">The sequence shown here is derived from an EMBL/GenBank/DDBJ whole genome shotgun (WGS) entry which is preliminary data.</text>
</comment>
<dbReference type="Gene3D" id="3.50.50.60">
    <property type="entry name" value="FAD/NAD(P)-binding domain"/>
    <property type="match status" value="2"/>
</dbReference>
<dbReference type="InterPro" id="IPR050982">
    <property type="entry name" value="Auxin_biosynth/cation_transpt"/>
</dbReference>
<dbReference type="Pfam" id="PF07992">
    <property type="entry name" value="Pyr_redox_2"/>
    <property type="match status" value="1"/>
</dbReference>
<evidence type="ECO:0000256" key="1">
    <source>
        <dbReference type="ARBA" id="ARBA00023002"/>
    </source>
</evidence>
<dbReference type="GO" id="GO:0004497">
    <property type="term" value="F:monooxygenase activity"/>
    <property type="evidence" value="ECO:0007669"/>
    <property type="project" value="TreeGrafter"/>
</dbReference>
<feature type="domain" description="FAD/NAD(P)-binding" evidence="2">
    <location>
        <begin position="173"/>
        <end position="377"/>
    </location>
</feature>
<protein>
    <recommendedName>
        <fullName evidence="2">FAD/NAD(P)-binding domain-containing protein</fullName>
    </recommendedName>
</protein>
<dbReference type="VEuPathDB" id="FungiDB:EMCG_00697"/>
<name>A0A2B7ZAT2_9EURO</name>
<accession>A0A2B7ZAT2</accession>
<dbReference type="EMBL" id="PDND01000179">
    <property type="protein sequence ID" value="PGH30319.1"/>
    <property type="molecule type" value="Genomic_DNA"/>
</dbReference>